<protein>
    <submittedName>
        <fullName evidence="6">Ribosomal protein S7</fullName>
    </submittedName>
</protein>
<accession>A0A0U2F0B9</accession>
<comment type="similarity">
    <text evidence="1">Belongs to the universal ribosomal protein uS7 family.</text>
</comment>
<evidence type="ECO:0000256" key="1">
    <source>
        <dbReference type="ARBA" id="ARBA00007151"/>
    </source>
</evidence>
<name>A0A0U2F0B9_BOTBR</name>
<dbReference type="InterPro" id="IPR036823">
    <property type="entry name" value="Ribosomal_uS7_dom_sf"/>
</dbReference>
<keyword evidence="3" id="KW-0687">Ribonucleoprotein</keyword>
<sequence>MKKTMEKIDANRIINLCSSHGRKGRMKKILSQTFHFFHNRRREELLSQGWRSFPLPVSPVKNITGSLQSRTPSALQTSLDGMIDQTEKRVSSLGKTTCSEILSESVTPFPFSHWTKKRFISNMKARINYSAYMKNVNPLISRIPQRGTLTVCEKRVRRFAPLLTFLEGRKGETPFSVFPTLTSKFYCLPSEKKLGGWRNPLSIRGWLAGDGLTSNDVRGVSLAAPSFLRSTRMLGKKDSAPSLGTAENGLGKPNSVSVMLKHSSLTLKPLAVKRKELKRSLSVPLAEPVEKEKGTGGSARSLSMPGKEKEGVAQPPRKKVERLFLENLPFSITQSVENSRPTLEVRKKRIARNIRLIPSVVRKKRGIRLALRPLIGGARRKGKSFSQSFSLELLESFHGKGVGRETRDAVHKTAEGNRSFLRFRWW</sequence>
<dbReference type="GO" id="GO:0005840">
    <property type="term" value="C:ribosome"/>
    <property type="evidence" value="ECO:0007669"/>
    <property type="project" value="UniProtKB-KW"/>
</dbReference>
<dbReference type="AlphaFoldDB" id="A0A0U2F0B9"/>
<proteinExistence type="inferred from homology"/>
<feature type="domain" description="Small ribosomal subunit protein uS7" evidence="5">
    <location>
        <begin position="333"/>
        <end position="418"/>
    </location>
</feature>
<evidence type="ECO:0000256" key="3">
    <source>
        <dbReference type="ARBA" id="ARBA00023274"/>
    </source>
</evidence>
<dbReference type="Pfam" id="PF00177">
    <property type="entry name" value="Ribosomal_S7"/>
    <property type="match status" value="1"/>
</dbReference>
<evidence type="ECO:0000256" key="4">
    <source>
        <dbReference type="SAM" id="MobiDB-lite"/>
    </source>
</evidence>
<evidence type="ECO:0000256" key="2">
    <source>
        <dbReference type="ARBA" id="ARBA00022980"/>
    </source>
</evidence>
<geneLocation type="mitochondrion" evidence="6"/>
<evidence type="ECO:0000313" key="6">
    <source>
        <dbReference type="EMBL" id="AKU37098.1"/>
    </source>
</evidence>
<dbReference type="EMBL" id="KR057902">
    <property type="protein sequence ID" value="AKU37098.1"/>
    <property type="molecule type" value="Genomic_DNA"/>
</dbReference>
<dbReference type="Gene3D" id="1.10.455.10">
    <property type="entry name" value="Ribosomal protein S7 domain"/>
    <property type="match status" value="1"/>
</dbReference>
<dbReference type="RefSeq" id="YP_009162758.1">
    <property type="nucleotide sequence ID" value="NC_027722.1"/>
</dbReference>
<dbReference type="InterPro" id="IPR023798">
    <property type="entry name" value="Ribosomal_uS7_dom"/>
</dbReference>
<keyword evidence="2 6" id="KW-0689">Ribosomal protein</keyword>
<keyword evidence="6" id="KW-0496">Mitochondrion</keyword>
<dbReference type="SUPFAM" id="SSF47973">
    <property type="entry name" value="Ribosomal protein S7"/>
    <property type="match status" value="1"/>
</dbReference>
<evidence type="ECO:0000259" key="5">
    <source>
        <dbReference type="Pfam" id="PF00177"/>
    </source>
</evidence>
<organism evidence="6">
    <name type="scientific">Botryococcus braunii</name>
    <name type="common">Green alga</name>
    <dbReference type="NCBI Taxonomy" id="38881"/>
    <lineage>
        <taxon>Eukaryota</taxon>
        <taxon>Viridiplantae</taxon>
        <taxon>Chlorophyta</taxon>
        <taxon>core chlorophytes</taxon>
        <taxon>Trebouxiophyceae</taxon>
        <taxon>Trebouxiophyceae incertae sedis</taxon>
        <taxon>Elliptochloris clade</taxon>
        <taxon>Botryococcus</taxon>
    </lineage>
</organism>
<reference evidence="6" key="1">
    <citation type="journal article" date="2015" name="Mitochondrial DNA">
        <title>Complete mitochondrial genome of a hydrocarbon-producing green alga Botryococcus braunii strain Showa.</title>
        <authorList>
            <person name="Zou J."/>
            <person name="Bi G."/>
        </authorList>
    </citation>
    <scope>NUCLEOTIDE SEQUENCE</scope>
</reference>
<dbReference type="GO" id="GO:1990904">
    <property type="term" value="C:ribonucleoprotein complex"/>
    <property type="evidence" value="ECO:0007669"/>
    <property type="project" value="UniProtKB-KW"/>
</dbReference>
<gene>
    <name evidence="6" type="primary">rps7</name>
</gene>
<feature type="region of interest" description="Disordered" evidence="4">
    <location>
        <begin position="283"/>
        <end position="316"/>
    </location>
</feature>
<dbReference type="GeneID" id="25396240"/>